<dbReference type="PANTHER" id="PTHR10639">
    <property type="entry name" value="CLATHRIN LIGHT CHAIN"/>
    <property type="match status" value="1"/>
</dbReference>
<evidence type="ECO:0000256" key="2">
    <source>
        <dbReference type="ARBA" id="ARBA00005263"/>
    </source>
</evidence>
<dbReference type="GO" id="GO:0072583">
    <property type="term" value="P:clathrin-dependent endocytosis"/>
    <property type="evidence" value="ECO:0007669"/>
    <property type="project" value="TreeGrafter"/>
</dbReference>
<reference evidence="8 9" key="1">
    <citation type="submission" date="2014-04" db="EMBL/GenBank/DDBJ databases">
        <authorList>
            <consortium name="DOE Joint Genome Institute"/>
            <person name="Kuo A."/>
            <person name="Tarkka M."/>
            <person name="Buscot F."/>
            <person name="Kohler A."/>
            <person name="Nagy L.G."/>
            <person name="Floudas D."/>
            <person name="Copeland A."/>
            <person name="Barry K.W."/>
            <person name="Cichocki N."/>
            <person name="Veneault-Fourrey C."/>
            <person name="LaButti K."/>
            <person name="Lindquist E.A."/>
            <person name="Lipzen A."/>
            <person name="Lundell T."/>
            <person name="Morin E."/>
            <person name="Murat C."/>
            <person name="Sun H."/>
            <person name="Tunlid A."/>
            <person name="Henrissat B."/>
            <person name="Grigoriev I.V."/>
            <person name="Hibbett D.S."/>
            <person name="Martin F."/>
            <person name="Nordberg H.P."/>
            <person name="Cantor M.N."/>
            <person name="Hua S.X."/>
        </authorList>
    </citation>
    <scope>NUCLEOTIDE SEQUENCE [LARGE SCALE GENOMIC DNA]</scope>
    <source>
        <strain evidence="8 9">F 1598</strain>
    </source>
</reference>
<evidence type="ECO:0000313" key="8">
    <source>
        <dbReference type="EMBL" id="KIM82546.1"/>
    </source>
</evidence>
<dbReference type="AlphaFoldDB" id="A0A0C3FUG5"/>
<feature type="region of interest" description="Disordered" evidence="7">
    <location>
        <begin position="191"/>
        <end position="211"/>
    </location>
</feature>
<comment type="subcellular location">
    <subcellularLocation>
        <location evidence="1 6">Cytoplasmic vesicle membrane</location>
        <topology evidence="1 6">Peripheral membrane protein</topology>
        <orientation evidence="1 6">Cytoplasmic side</orientation>
    </subcellularLocation>
    <subcellularLocation>
        <location evidence="6">Membrane</location>
        <location evidence="6">Coated pit</location>
        <topology evidence="6">Peripheral membrane protein</topology>
        <orientation evidence="6">Cytoplasmic side</orientation>
    </subcellularLocation>
    <text evidence="6">Cytoplasmic face of coated pits and vesicles.</text>
</comment>
<name>A0A0C3FUG5_PILCF</name>
<dbReference type="InterPro" id="IPR000996">
    <property type="entry name" value="Clathrin_L-chain"/>
</dbReference>
<feature type="region of interest" description="Disordered" evidence="7">
    <location>
        <begin position="1"/>
        <end position="131"/>
    </location>
</feature>
<dbReference type="GO" id="GO:0030130">
    <property type="term" value="C:clathrin coat of trans-Golgi network vesicle"/>
    <property type="evidence" value="ECO:0007669"/>
    <property type="project" value="InterPro"/>
</dbReference>
<dbReference type="FunCoup" id="A0A0C3FUG5">
    <property type="interactions" value="236"/>
</dbReference>
<proteinExistence type="inferred from homology"/>
<keyword evidence="3 6" id="KW-0472">Membrane</keyword>
<dbReference type="HOGENOM" id="CLU_069856_1_0_1"/>
<reference evidence="9" key="2">
    <citation type="submission" date="2015-01" db="EMBL/GenBank/DDBJ databases">
        <title>Evolutionary Origins and Diversification of the Mycorrhizal Mutualists.</title>
        <authorList>
            <consortium name="DOE Joint Genome Institute"/>
            <consortium name="Mycorrhizal Genomics Consortium"/>
            <person name="Kohler A."/>
            <person name="Kuo A."/>
            <person name="Nagy L.G."/>
            <person name="Floudas D."/>
            <person name="Copeland A."/>
            <person name="Barry K.W."/>
            <person name="Cichocki N."/>
            <person name="Veneault-Fourrey C."/>
            <person name="LaButti K."/>
            <person name="Lindquist E.A."/>
            <person name="Lipzen A."/>
            <person name="Lundell T."/>
            <person name="Morin E."/>
            <person name="Murat C."/>
            <person name="Riley R."/>
            <person name="Ohm R."/>
            <person name="Sun H."/>
            <person name="Tunlid A."/>
            <person name="Henrissat B."/>
            <person name="Grigoriev I.V."/>
            <person name="Hibbett D.S."/>
            <person name="Martin F."/>
        </authorList>
    </citation>
    <scope>NUCLEOTIDE SEQUENCE [LARGE SCALE GENOMIC DNA]</scope>
    <source>
        <strain evidence="9">F 1598</strain>
    </source>
</reference>
<comment type="similarity">
    <text evidence="2 6">Belongs to the clathrin light chain family.</text>
</comment>
<dbReference type="STRING" id="765440.A0A0C3FUG5"/>
<feature type="compositionally biased region" description="Gly residues" evidence="7">
    <location>
        <begin position="55"/>
        <end position="65"/>
    </location>
</feature>
<dbReference type="GO" id="GO:0005198">
    <property type="term" value="F:structural molecule activity"/>
    <property type="evidence" value="ECO:0007669"/>
    <property type="project" value="InterPro"/>
</dbReference>
<dbReference type="GO" id="GO:0030132">
    <property type="term" value="C:clathrin coat of coated pit"/>
    <property type="evidence" value="ECO:0007669"/>
    <property type="project" value="InterPro"/>
</dbReference>
<dbReference type="EMBL" id="KN832994">
    <property type="protein sequence ID" value="KIM82546.1"/>
    <property type="molecule type" value="Genomic_DNA"/>
</dbReference>
<dbReference type="OrthoDB" id="5512at2759"/>
<feature type="compositionally biased region" description="Acidic residues" evidence="7">
    <location>
        <begin position="82"/>
        <end position="93"/>
    </location>
</feature>
<dbReference type="PANTHER" id="PTHR10639:SF7">
    <property type="entry name" value="CLATHRIN LIGHT CHAIN"/>
    <property type="match status" value="1"/>
</dbReference>
<organism evidence="8 9">
    <name type="scientific">Piloderma croceum (strain F 1598)</name>
    <dbReference type="NCBI Taxonomy" id="765440"/>
    <lineage>
        <taxon>Eukaryota</taxon>
        <taxon>Fungi</taxon>
        <taxon>Dikarya</taxon>
        <taxon>Basidiomycota</taxon>
        <taxon>Agaricomycotina</taxon>
        <taxon>Agaricomycetes</taxon>
        <taxon>Agaricomycetidae</taxon>
        <taxon>Atheliales</taxon>
        <taxon>Atheliaceae</taxon>
        <taxon>Piloderma</taxon>
    </lineage>
</organism>
<keyword evidence="9" id="KW-1185">Reference proteome</keyword>
<evidence type="ECO:0000256" key="4">
    <source>
        <dbReference type="ARBA" id="ARBA00023176"/>
    </source>
</evidence>
<protein>
    <recommendedName>
        <fullName evidence="6">Clathrin light chain</fullName>
    </recommendedName>
</protein>
<accession>A0A0C3FUG5</accession>
<keyword evidence="4 6" id="KW-0168">Coated pit</keyword>
<evidence type="ECO:0000256" key="3">
    <source>
        <dbReference type="ARBA" id="ARBA00023136"/>
    </source>
</evidence>
<dbReference type="Proteomes" id="UP000054166">
    <property type="component" value="Unassembled WGS sequence"/>
</dbReference>
<evidence type="ECO:0000256" key="5">
    <source>
        <dbReference type="ARBA" id="ARBA00023329"/>
    </source>
</evidence>
<dbReference type="GO" id="GO:0006886">
    <property type="term" value="P:intracellular protein transport"/>
    <property type="evidence" value="ECO:0007669"/>
    <property type="project" value="InterPro"/>
</dbReference>
<sequence length="267" mass="28635">MTDFPDIGSEFATAPSSAVGGDIDFDRAASAFPDISLDGEGDFPTPTAFASSTIGSGGAGGGGGFSFDDFDTLAPDVKVTGDDEIDKFEDQFPELDVPGPQQSMSPPSQPTFGAAPPFAPRPQPSAFTSTPIFNQPLEEEEPQVIKDWRAQQATEIATRDERSKAKRLETVAAAERSIDAFYEDYARKKERSIRENKDAETQYLSEMSSGLTQGTTWERIAGLIELENSQSKTIARTGTGTTDLGRFKEVLLRLKREGASAPGAGGY</sequence>
<dbReference type="Pfam" id="PF01086">
    <property type="entry name" value="Clathrin_lg_ch"/>
    <property type="match status" value="1"/>
</dbReference>
<gene>
    <name evidence="8" type="ORF">PILCRDRAFT_97431</name>
</gene>
<dbReference type="GO" id="GO:0032050">
    <property type="term" value="F:clathrin heavy chain binding"/>
    <property type="evidence" value="ECO:0007669"/>
    <property type="project" value="TreeGrafter"/>
</dbReference>
<evidence type="ECO:0000256" key="6">
    <source>
        <dbReference type="RuleBase" id="RU363137"/>
    </source>
</evidence>
<keyword evidence="5 6" id="KW-0968">Cytoplasmic vesicle</keyword>
<comment type="function">
    <text evidence="6">Clathrin is the major protein of the polyhedral coat of coated pits and vesicles.</text>
</comment>
<feature type="compositionally biased region" description="Basic and acidic residues" evidence="7">
    <location>
        <begin position="191"/>
        <end position="200"/>
    </location>
</feature>
<feature type="compositionally biased region" description="Polar residues" evidence="7">
    <location>
        <begin position="202"/>
        <end position="211"/>
    </location>
</feature>
<evidence type="ECO:0000256" key="1">
    <source>
        <dbReference type="ARBA" id="ARBA00004180"/>
    </source>
</evidence>
<evidence type="ECO:0000313" key="9">
    <source>
        <dbReference type="Proteomes" id="UP000054166"/>
    </source>
</evidence>
<dbReference type="InParanoid" id="A0A0C3FUG5"/>
<evidence type="ECO:0000256" key="7">
    <source>
        <dbReference type="SAM" id="MobiDB-lite"/>
    </source>
</evidence>